<dbReference type="InterPro" id="IPR005467">
    <property type="entry name" value="His_kinase_dom"/>
</dbReference>
<dbReference type="InterPro" id="IPR003594">
    <property type="entry name" value="HATPase_dom"/>
</dbReference>
<dbReference type="InterPro" id="IPR004358">
    <property type="entry name" value="Sig_transdc_His_kin-like_C"/>
</dbReference>
<evidence type="ECO:0000256" key="5">
    <source>
        <dbReference type="ARBA" id="ARBA00022777"/>
    </source>
</evidence>
<evidence type="ECO:0000256" key="3">
    <source>
        <dbReference type="ARBA" id="ARBA00022553"/>
    </source>
</evidence>
<sequence>MKKVSKRIWWIAIPAVLTVLLFQLYWLRQTYLSQQEAFLATVTEIVKESYDQSVLQSVRILSGPEEEESYVFKATVNVNVTNSDSAKIKKQVATAAQPDTISVDSSHAPDLTMGDTSPYSHFISTVFTSFTNAAPNKDSLRVLLQKEFRKKGITIPFQLFVTPKEIKRAKPQVTVNPALSNQHKVVAVQFTGITLYLLKKMSSAIILSLFIALLITGCIWILWRIILKQEKLDNMRRDFISHVTHELKTPVAILKATNESLLTFHGRHDKEKTERYLRHSKDELDKLQGLIEKIMQLTKLEQTQLPLYREEISIKELLGTAVARFAYQPEAEISMHYNIAQPYIYTDREAMDTILVNLLDNAIKYNDKLLKRVRVSVTEHPTSFSFAIADNGNGIEKQHYPFLFDKFYRVIQGDRLDTKGYGLGLSHVRALLVQMNGHISVDSTPGEGTTFTFQIPKNEKDQAPAGRR</sequence>
<reference evidence="9 10" key="1">
    <citation type="submission" date="2019-12" db="EMBL/GenBank/DDBJ databases">
        <title>Chitinophaga sp. strain ysch24 (GDMCC 1.1355), whole genome shotgun sequence.</title>
        <authorList>
            <person name="Zhang X."/>
        </authorList>
    </citation>
    <scope>NUCLEOTIDE SEQUENCE [LARGE SCALE GENOMIC DNA]</scope>
    <source>
        <strain evidence="10">ysch24</strain>
    </source>
</reference>
<feature type="transmembrane region" description="Helical" evidence="7">
    <location>
        <begin position="7"/>
        <end position="27"/>
    </location>
</feature>
<dbReference type="FunFam" id="3.30.565.10:FF:000006">
    <property type="entry name" value="Sensor histidine kinase WalK"/>
    <property type="match status" value="1"/>
</dbReference>
<dbReference type="GO" id="GO:0004721">
    <property type="term" value="F:phosphoprotein phosphatase activity"/>
    <property type="evidence" value="ECO:0007669"/>
    <property type="project" value="TreeGrafter"/>
</dbReference>
<evidence type="ECO:0000256" key="7">
    <source>
        <dbReference type="SAM" id="Phobius"/>
    </source>
</evidence>
<dbReference type="InterPro" id="IPR036097">
    <property type="entry name" value="HisK_dim/P_sf"/>
</dbReference>
<dbReference type="PRINTS" id="PR00344">
    <property type="entry name" value="BCTRLSENSOR"/>
</dbReference>
<dbReference type="SUPFAM" id="SSF55874">
    <property type="entry name" value="ATPase domain of HSP90 chaperone/DNA topoisomerase II/histidine kinase"/>
    <property type="match status" value="1"/>
</dbReference>
<dbReference type="GO" id="GO:0016036">
    <property type="term" value="P:cellular response to phosphate starvation"/>
    <property type="evidence" value="ECO:0007669"/>
    <property type="project" value="TreeGrafter"/>
</dbReference>
<evidence type="ECO:0000259" key="8">
    <source>
        <dbReference type="PROSITE" id="PS50109"/>
    </source>
</evidence>
<dbReference type="GO" id="GO:0000155">
    <property type="term" value="F:phosphorelay sensor kinase activity"/>
    <property type="evidence" value="ECO:0007669"/>
    <property type="project" value="InterPro"/>
</dbReference>
<dbReference type="PROSITE" id="PS50109">
    <property type="entry name" value="HIS_KIN"/>
    <property type="match status" value="1"/>
</dbReference>
<dbReference type="InterPro" id="IPR036890">
    <property type="entry name" value="HATPase_C_sf"/>
</dbReference>
<dbReference type="SUPFAM" id="SSF47384">
    <property type="entry name" value="Homodimeric domain of signal transducing histidine kinase"/>
    <property type="match status" value="1"/>
</dbReference>
<evidence type="ECO:0000256" key="1">
    <source>
        <dbReference type="ARBA" id="ARBA00000085"/>
    </source>
</evidence>
<dbReference type="InterPro" id="IPR050351">
    <property type="entry name" value="BphY/WalK/GraS-like"/>
</dbReference>
<dbReference type="Proteomes" id="UP000461730">
    <property type="component" value="Unassembled WGS sequence"/>
</dbReference>
<evidence type="ECO:0000256" key="6">
    <source>
        <dbReference type="ARBA" id="ARBA00023012"/>
    </source>
</evidence>
<keyword evidence="3" id="KW-0597">Phosphoprotein</keyword>
<gene>
    <name evidence="9" type="ORF">GO493_23135</name>
</gene>
<accession>A0A7K1U9Y5</accession>
<keyword evidence="10" id="KW-1185">Reference proteome</keyword>
<organism evidence="9 10">
    <name type="scientific">Chitinophaga tropicalis</name>
    <dbReference type="NCBI Taxonomy" id="2683588"/>
    <lineage>
        <taxon>Bacteria</taxon>
        <taxon>Pseudomonadati</taxon>
        <taxon>Bacteroidota</taxon>
        <taxon>Chitinophagia</taxon>
        <taxon>Chitinophagales</taxon>
        <taxon>Chitinophagaceae</taxon>
        <taxon>Chitinophaga</taxon>
    </lineage>
</organism>
<dbReference type="InterPro" id="IPR003661">
    <property type="entry name" value="HisK_dim/P_dom"/>
</dbReference>
<dbReference type="SMART" id="SM00387">
    <property type="entry name" value="HATPase_c"/>
    <property type="match status" value="1"/>
</dbReference>
<dbReference type="CDD" id="cd00075">
    <property type="entry name" value="HATPase"/>
    <property type="match status" value="1"/>
</dbReference>
<evidence type="ECO:0000313" key="10">
    <source>
        <dbReference type="Proteomes" id="UP000461730"/>
    </source>
</evidence>
<feature type="domain" description="Histidine kinase" evidence="8">
    <location>
        <begin position="242"/>
        <end position="459"/>
    </location>
</feature>
<dbReference type="CDD" id="cd00082">
    <property type="entry name" value="HisKA"/>
    <property type="match status" value="1"/>
</dbReference>
<keyword evidence="7" id="KW-0472">Membrane</keyword>
<dbReference type="EC" id="2.7.13.3" evidence="2"/>
<dbReference type="Pfam" id="PF02518">
    <property type="entry name" value="HATPase_c"/>
    <property type="match status" value="1"/>
</dbReference>
<dbReference type="AlphaFoldDB" id="A0A7K1U9Y5"/>
<dbReference type="EMBL" id="WRXN01000012">
    <property type="protein sequence ID" value="MVT11181.1"/>
    <property type="molecule type" value="Genomic_DNA"/>
</dbReference>
<comment type="caution">
    <text evidence="9">The sequence shown here is derived from an EMBL/GenBank/DDBJ whole genome shotgun (WGS) entry which is preliminary data.</text>
</comment>
<dbReference type="PANTHER" id="PTHR45453:SF1">
    <property type="entry name" value="PHOSPHATE REGULON SENSOR PROTEIN PHOR"/>
    <property type="match status" value="1"/>
</dbReference>
<comment type="catalytic activity">
    <reaction evidence="1">
        <text>ATP + protein L-histidine = ADP + protein N-phospho-L-histidine.</text>
        <dbReference type="EC" id="2.7.13.3"/>
    </reaction>
</comment>
<name>A0A7K1U9Y5_9BACT</name>
<dbReference type="PANTHER" id="PTHR45453">
    <property type="entry name" value="PHOSPHATE REGULON SENSOR PROTEIN PHOR"/>
    <property type="match status" value="1"/>
</dbReference>
<keyword evidence="5" id="KW-0418">Kinase</keyword>
<keyword evidence="7" id="KW-0812">Transmembrane</keyword>
<feature type="transmembrane region" description="Helical" evidence="7">
    <location>
        <begin position="204"/>
        <end position="227"/>
    </location>
</feature>
<proteinExistence type="predicted"/>
<evidence type="ECO:0000256" key="4">
    <source>
        <dbReference type="ARBA" id="ARBA00022679"/>
    </source>
</evidence>
<evidence type="ECO:0000313" key="9">
    <source>
        <dbReference type="EMBL" id="MVT11181.1"/>
    </source>
</evidence>
<dbReference type="Gene3D" id="1.10.287.130">
    <property type="match status" value="1"/>
</dbReference>
<keyword evidence="6" id="KW-0902">Two-component regulatory system</keyword>
<protein>
    <recommendedName>
        <fullName evidence="2">histidine kinase</fullName>
        <ecNumber evidence="2">2.7.13.3</ecNumber>
    </recommendedName>
</protein>
<dbReference type="Pfam" id="PF00512">
    <property type="entry name" value="HisKA"/>
    <property type="match status" value="1"/>
</dbReference>
<keyword evidence="4" id="KW-0808">Transferase</keyword>
<dbReference type="GO" id="GO:0005886">
    <property type="term" value="C:plasma membrane"/>
    <property type="evidence" value="ECO:0007669"/>
    <property type="project" value="TreeGrafter"/>
</dbReference>
<dbReference type="SMART" id="SM00388">
    <property type="entry name" value="HisKA"/>
    <property type="match status" value="1"/>
</dbReference>
<keyword evidence="7" id="KW-1133">Transmembrane helix</keyword>
<evidence type="ECO:0000256" key="2">
    <source>
        <dbReference type="ARBA" id="ARBA00012438"/>
    </source>
</evidence>
<dbReference type="Gene3D" id="3.30.565.10">
    <property type="entry name" value="Histidine kinase-like ATPase, C-terminal domain"/>
    <property type="match status" value="1"/>
</dbReference>
<dbReference type="RefSeq" id="WP_157308610.1">
    <property type="nucleotide sequence ID" value="NZ_WRXN01000012.1"/>
</dbReference>